<dbReference type="GO" id="GO:0005829">
    <property type="term" value="C:cytosol"/>
    <property type="evidence" value="ECO:0007669"/>
    <property type="project" value="UniProtKB-ARBA"/>
</dbReference>
<dbReference type="VEuPathDB" id="FungiDB:LCOR_00036.1"/>
<evidence type="ECO:0000313" key="3">
    <source>
        <dbReference type="EMBL" id="CDH48237.1"/>
    </source>
</evidence>
<sequence>MEYANLGKTGLRVSRICLGFMSYGDARWNGWAKHTEESLELIKKAYDAGINFFDTANVYSNGKSEEILGKAIKQFNMPRDRIVVATKVYFPVREGYEMSNPRTIFKDPTLINRCGLSRKHIFDAFNASLKRLGVDYIDLYQIHRFDQNTPIEETMEALHDLVKSGKVRYIGASSMHAWEFQKANHIAEKNGWTKFISMQNLYNLLYREEEREVIPYSLDAGIGGIPWSPLAFGILACKNRNTTRSQNDLAVGLLQIRETDQKILDRLEEVAEKKKASAAQIALAWLLSKPFVAAPIVGITKAEYLDDAVGALKINLTDDECQYLEESYAPRPLIPM</sequence>
<keyword evidence="1" id="KW-0560">Oxidoreductase</keyword>
<organism evidence="3 4">
    <name type="scientific">Lichtheimia corymbifera JMRC:FSU:9682</name>
    <dbReference type="NCBI Taxonomy" id="1263082"/>
    <lineage>
        <taxon>Eukaryota</taxon>
        <taxon>Fungi</taxon>
        <taxon>Fungi incertae sedis</taxon>
        <taxon>Mucoromycota</taxon>
        <taxon>Mucoromycotina</taxon>
        <taxon>Mucoromycetes</taxon>
        <taxon>Mucorales</taxon>
        <taxon>Lichtheimiaceae</taxon>
        <taxon>Lichtheimia</taxon>
    </lineage>
</organism>
<dbReference type="CDD" id="cd19079">
    <property type="entry name" value="AKR_EcYajO-like"/>
    <property type="match status" value="1"/>
</dbReference>
<gene>
    <name evidence="3" type="ORF">LCOR_00036.1</name>
</gene>
<dbReference type="GO" id="GO:0016491">
    <property type="term" value="F:oxidoreductase activity"/>
    <property type="evidence" value="ECO:0007669"/>
    <property type="project" value="UniProtKB-KW"/>
</dbReference>
<protein>
    <submittedName>
        <fullName evidence="3">Aldo keto reductase</fullName>
    </submittedName>
</protein>
<dbReference type="FunFam" id="3.20.20.100:FF:000004">
    <property type="entry name" value="Oxidoreductase, aldo/keto reductase"/>
    <property type="match status" value="1"/>
</dbReference>
<dbReference type="InterPro" id="IPR023210">
    <property type="entry name" value="NADP_OxRdtase_dom"/>
</dbReference>
<keyword evidence="4" id="KW-1185">Reference proteome</keyword>
<feature type="domain" description="NADP-dependent oxidoreductase" evidence="2">
    <location>
        <begin position="15"/>
        <end position="328"/>
    </location>
</feature>
<dbReference type="AlphaFoldDB" id="A0A068RF28"/>
<dbReference type="PANTHER" id="PTHR43364">
    <property type="entry name" value="NADH-SPECIFIC METHYLGLYOXAL REDUCTASE-RELATED"/>
    <property type="match status" value="1"/>
</dbReference>
<dbReference type="OrthoDB" id="37537at2759"/>
<dbReference type="EMBL" id="CBTN010000001">
    <property type="protein sequence ID" value="CDH48237.1"/>
    <property type="molecule type" value="Genomic_DNA"/>
</dbReference>
<dbReference type="Pfam" id="PF00248">
    <property type="entry name" value="Aldo_ket_red"/>
    <property type="match status" value="1"/>
</dbReference>
<accession>A0A068RF28</accession>
<dbReference type="Proteomes" id="UP000027586">
    <property type="component" value="Unassembled WGS sequence"/>
</dbReference>
<evidence type="ECO:0000259" key="2">
    <source>
        <dbReference type="Pfam" id="PF00248"/>
    </source>
</evidence>
<evidence type="ECO:0000313" key="4">
    <source>
        <dbReference type="Proteomes" id="UP000027586"/>
    </source>
</evidence>
<evidence type="ECO:0000256" key="1">
    <source>
        <dbReference type="ARBA" id="ARBA00023002"/>
    </source>
</evidence>
<comment type="caution">
    <text evidence="3">The sequence shown here is derived from an EMBL/GenBank/DDBJ whole genome shotgun (WGS) entry which is preliminary data.</text>
</comment>
<dbReference type="InterPro" id="IPR036812">
    <property type="entry name" value="NAD(P)_OxRdtase_dom_sf"/>
</dbReference>
<dbReference type="PANTHER" id="PTHR43364:SF4">
    <property type="entry name" value="NAD(P)-LINKED OXIDOREDUCTASE SUPERFAMILY PROTEIN"/>
    <property type="match status" value="1"/>
</dbReference>
<dbReference type="Gene3D" id="3.20.20.100">
    <property type="entry name" value="NADP-dependent oxidoreductase domain"/>
    <property type="match status" value="1"/>
</dbReference>
<reference evidence="3" key="1">
    <citation type="submission" date="2013-08" db="EMBL/GenBank/DDBJ databases">
        <title>Gene expansion shapes genome architecture in the human pathogen Lichtheimia corymbifera: an evolutionary genomics analysis in the ancient terrestrial Mucorales (Mucoromycotina).</title>
        <authorList>
            <person name="Schwartze V.U."/>
            <person name="Winter S."/>
            <person name="Shelest E."/>
            <person name="Marcet-Houben M."/>
            <person name="Horn F."/>
            <person name="Wehner S."/>
            <person name="Hoffmann K."/>
            <person name="Riege K."/>
            <person name="Sammeth M."/>
            <person name="Nowrousian M."/>
            <person name="Valiante V."/>
            <person name="Linde J."/>
            <person name="Jacobsen I.D."/>
            <person name="Marz M."/>
            <person name="Brakhage A.A."/>
            <person name="Gabaldon T."/>
            <person name="Bocker S."/>
            <person name="Voigt K."/>
        </authorList>
    </citation>
    <scope>NUCLEOTIDE SEQUENCE [LARGE SCALE GENOMIC DNA]</scope>
    <source>
        <strain evidence="3">FSU 9682</strain>
    </source>
</reference>
<name>A0A068RF28_9FUNG</name>
<dbReference type="STRING" id="1263082.A0A068RF28"/>
<proteinExistence type="predicted"/>
<dbReference type="InterPro" id="IPR050523">
    <property type="entry name" value="AKR_Detox_Biosynth"/>
</dbReference>
<dbReference type="SUPFAM" id="SSF51430">
    <property type="entry name" value="NAD(P)-linked oxidoreductase"/>
    <property type="match status" value="1"/>
</dbReference>